<evidence type="ECO:0000313" key="3">
    <source>
        <dbReference type="Proteomes" id="UP000015105"/>
    </source>
</evidence>
<proteinExistence type="predicted"/>
<keyword evidence="3" id="KW-1185">Reference proteome</keyword>
<evidence type="ECO:0000313" key="2">
    <source>
        <dbReference type="EnsemblPlants" id="AET3Gv20361900.3"/>
    </source>
</evidence>
<keyword evidence="1" id="KW-0472">Membrane</keyword>
<feature type="transmembrane region" description="Helical" evidence="1">
    <location>
        <begin position="20"/>
        <end position="39"/>
    </location>
</feature>
<evidence type="ECO:0000256" key="1">
    <source>
        <dbReference type="SAM" id="Phobius"/>
    </source>
</evidence>
<name>A0A453EJF5_AEGTS</name>
<sequence length="86" mass="10039">MFEFVGLVVEDTCTRSVICLFVFYTKQMFFCFRCIGLLLYHCSGKDRQMHLNLKSLPLAALSFPFVFALFFYKCPGHVNRFNLHLG</sequence>
<feature type="transmembrane region" description="Helical" evidence="1">
    <location>
        <begin position="51"/>
        <end position="72"/>
    </location>
</feature>
<reference evidence="3" key="1">
    <citation type="journal article" date="2014" name="Science">
        <title>Ancient hybridizations among the ancestral genomes of bread wheat.</title>
        <authorList>
            <consortium name="International Wheat Genome Sequencing Consortium,"/>
            <person name="Marcussen T."/>
            <person name="Sandve S.R."/>
            <person name="Heier L."/>
            <person name="Spannagl M."/>
            <person name="Pfeifer M."/>
            <person name="Jakobsen K.S."/>
            <person name="Wulff B.B."/>
            <person name="Steuernagel B."/>
            <person name="Mayer K.F."/>
            <person name="Olsen O.A."/>
        </authorList>
    </citation>
    <scope>NUCLEOTIDE SEQUENCE [LARGE SCALE GENOMIC DNA]</scope>
    <source>
        <strain evidence="3">cv. AL8/78</strain>
    </source>
</reference>
<dbReference type="Proteomes" id="UP000015105">
    <property type="component" value="Chromosome 3D"/>
</dbReference>
<reference evidence="2" key="4">
    <citation type="submission" date="2019-03" db="UniProtKB">
        <authorList>
            <consortium name="EnsemblPlants"/>
        </authorList>
    </citation>
    <scope>IDENTIFICATION</scope>
</reference>
<organism evidence="2 3">
    <name type="scientific">Aegilops tauschii subsp. strangulata</name>
    <name type="common">Goatgrass</name>
    <dbReference type="NCBI Taxonomy" id="200361"/>
    <lineage>
        <taxon>Eukaryota</taxon>
        <taxon>Viridiplantae</taxon>
        <taxon>Streptophyta</taxon>
        <taxon>Embryophyta</taxon>
        <taxon>Tracheophyta</taxon>
        <taxon>Spermatophyta</taxon>
        <taxon>Magnoliopsida</taxon>
        <taxon>Liliopsida</taxon>
        <taxon>Poales</taxon>
        <taxon>Poaceae</taxon>
        <taxon>BOP clade</taxon>
        <taxon>Pooideae</taxon>
        <taxon>Triticodae</taxon>
        <taxon>Triticeae</taxon>
        <taxon>Triticinae</taxon>
        <taxon>Aegilops</taxon>
    </lineage>
</organism>
<protein>
    <submittedName>
        <fullName evidence="2">Uncharacterized protein</fullName>
    </submittedName>
</protein>
<keyword evidence="1" id="KW-0812">Transmembrane</keyword>
<accession>A0A453EJF5</accession>
<reference evidence="2" key="3">
    <citation type="journal article" date="2017" name="Nature">
        <title>Genome sequence of the progenitor of the wheat D genome Aegilops tauschii.</title>
        <authorList>
            <person name="Luo M.C."/>
            <person name="Gu Y.Q."/>
            <person name="Puiu D."/>
            <person name="Wang H."/>
            <person name="Twardziok S.O."/>
            <person name="Deal K.R."/>
            <person name="Huo N."/>
            <person name="Zhu T."/>
            <person name="Wang L."/>
            <person name="Wang Y."/>
            <person name="McGuire P.E."/>
            <person name="Liu S."/>
            <person name="Long H."/>
            <person name="Ramasamy R.K."/>
            <person name="Rodriguez J.C."/>
            <person name="Van S.L."/>
            <person name="Yuan L."/>
            <person name="Wang Z."/>
            <person name="Xia Z."/>
            <person name="Xiao L."/>
            <person name="Anderson O.D."/>
            <person name="Ouyang S."/>
            <person name="Liang Y."/>
            <person name="Zimin A.V."/>
            <person name="Pertea G."/>
            <person name="Qi P."/>
            <person name="Bennetzen J.L."/>
            <person name="Dai X."/>
            <person name="Dawson M.W."/>
            <person name="Muller H.G."/>
            <person name="Kugler K."/>
            <person name="Rivarola-Duarte L."/>
            <person name="Spannagl M."/>
            <person name="Mayer K.F.X."/>
            <person name="Lu F.H."/>
            <person name="Bevan M.W."/>
            <person name="Leroy P."/>
            <person name="Li P."/>
            <person name="You F.M."/>
            <person name="Sun Q."/>
            <person name="Liu Z."/>
            <person name="Lyons E."/>
            <person name="Wicker T."/>
            <person name="Salzberg S.L."/>
            <person name="Devos K.M."/>
            <person name="Dvorak J."/>
        </authorList>
    </citation>
    <scope>NUCLEOTIDE SEQUENCE [LARGE SCALE GENOMIC DNA]</scope>
    <source>
        <strain evidence="2">cv. AL8/78</strain>
    </source>
</reference>
<reference evidence="2" key="5">
    <citation type="journal article" date="2021" name="G3 (Bethesda)">
        <title>Aegilops tauschii genome assembly Aet v5.0 features greater sequence contiguity and improved annotation.</title>
        <authorList>
            <person name="Wang L."/>
            <person name="Zhu T."/>
            <person name="Rodriguez J.C."/>
            <person name="Deal K.R."/>
            <person name="Dubcovsky J."/>
            <person name="McGuire P.E."/>
            <person name="Lux T."/>
            <person name="Spannagl M."/>
            <person name="Mayer K.F.X."/>
            <person name="Baldrich P."/>
            <person name="Meyers B.C."/>
            <person name="Huo N."/>
            <person name="Gu Y.Q."/>
            <person name="Zhou H."/>
            <person name="Devos K.M."/>
            <person name="Bennetzen J.L."/>
            <person name="Unver T."/>
            <person name="Budak H."/>
            <person name="Gulick P.J."/>
            <person name="Galiba G."/>
            <person name="Kalapos B."/>
            <person name="Nelson D.R."/>
            <person name="Li P."/>
            <person name="You F.M."/>
            <person name="Luo M.C."/>
            <person name="Dvorak J."/>
        </authorList>
    </citation>
    <scope>NUCLEOTIDE SEQUENCE [LARGE SCALE GENOMIC DNA]</scope>
    <source>
        <strain evidence="2">cv. AL8/78</strain>
    </source>
</reference>
<dbReference type="EnsemblPlants" id="AET3Gv20361900.3">
    <property type="protein sequence ID" value="AET3Gv20361900.3"/>
    <property type="gene ID" value="AET3Gv20361900"/>
</dbReference>
<reference evidence="3" key="2">
    <citation type="journal article" date="2017" name="Nat. Plants">
        <title>The Aegilops tauschii genome reveals multiple impacts of transposons.</title>
        <authorList>
            <person name="Zhao G."/>
            <person name="Zou C."/>
            <person name="Li K."/>
            <person name="Wang K."/>
            <person name="Li T."/>
            <person name="Gao L."/>
            <person name="Zhang X."/>
            <person name="Wang H."/>
            <person name="Yang Z."/>
            <person name="Liu X."/>
            <person name="Jiang W."/>
            <person name="Mao L."/>
            <person name="Kong X."/>
            <person name="Jiao Y."/>
            <person name="Jia J."/>
        </authorList>
    </citation>
    <scope>NUCLEOTIDE SEQUENCE [LARGE SCALE GENOMIC DNA]</scope>
    <source>
        <strain evidence="3">cv. AL8/78</strain>
    </source>
</reference>
<dbReference type="AlphaFoldDB" id="A0A453EJF5"/>
<dbReference type="Gramene" id="AET3Gv20361900.3">
    <property type="protein sequence ID" value="AET3Gv20361900.3"/>
    <property type="gene ID" value="AET3Gv20361900"/>
</dbReference>
<keyword evidence="1" id="KW-1133">Transmembrane helix</keyword>